<name>O45111_CAEEL</name>
<dbReference type="PANTHER" id="PTHR33936">
    <property type="entry name" value="PROTEIN CBG17840"/>
    <property type="match status" value="1"/>
</dbReference>
<evidence type="ECO:0000313" key="4">
    <source>
        <dbReference type="EMBL" id="CCD71945.2"/>
    </source>
</evidence>
<keyword evidence="5" id="KW-1185">Reference proteome</keyword>
<reference evidence="4 5" key="1">
    <citation type="journal article" date="1998" name="Science">
        <title>Genome sequence of the nematode C. elegans: a platform for investigating biology.</title>
        <authorList>
            <consortium name="The C. elegans sequencing consortium"/>
            <person name="Sulson J.E."/>
            <person name="Waterston R."/>
        </authorList>
    </citation>
    <scope>NUCLEOTIDE SEQUENCE [LARGE SCALE GENOMIC DNA]</scope>
    <source>
        <strain evidence="4 5">Bristol N2</strain>
    </source>
</reference>
<evidence type="ECO:0000256" key="1">
    <source>
        <dbReference type="SAM" id="MobiDB-lite"/>
    </source>
</evidence>
<evidence type="ECO:0000313" key="5">
    <source>
        <dbReference type="Proteomes" id="UP000001940"/>
    </source>
</evidence>
<dbReference type="InterPro" id="IPR013087">
    <property type="entry name" value="Znf_C2H2_type"/>
</dbReference>
<feature type="region of interest" description="Disordered" evidence="1">
    <location>
        <begin position="95"/>
        <end position="134"/>
    </location>
</feature>
<protein>
    <submittedName>
        <fullName evidence="4">C2H2-type domain-containing protein</fullName>
    </submittedName>
</protein>
<feature type="signal peptide" evidence="2">
    <location>
        <begin position="1"/>
        <end position="29"/>
    </location>
</feature>
<sequence length="418" mass="47990">MSTETHYKRQLFVILKLFIIMSFMTKCPKCPNYESKKTTNVYRHLREVHNASEAEVDQFRIQRKEGKSLTTKGSGAWKCPVCELVIPTEKGLKNHMNQKHRKKPIDPSTITLATTSPTMVSPPPKRIQLPKSTEKSLVSSVATVRAQPTQKPGGRYKCPVENCTFFKTRKELALHFSEKHDPGSELETMSFETETEFKIWLTCRQEETCSSMQISLSSHDGNRITHFRLCRHEGSYQSRAKVKNVGESKKKTGDNVCPAFIRTEKHALTGEIGVVGYFSHYGHSLEHARRALSDTETEYLIGLMKEGFNNRQIIRKLDQKYDENSRLGFVLSKDLSYLRKTYCLNEGQLDDDDMKSIRRRVERDDPEDGIYHFSQPDSNGDNFILVFMTPSQQELCAKYNKRRVCIDDTHKTTSGALI</sequence>
<gene>
    <name evidence="4" type="ORF">CELE_F56B3.9</name>
    <name evidence="4 6" type="ORF">F56B3.9</name>
</gene>
<dbReference type="UCSC" id="F56B3.9">
    <property type="organism name" value="c. elegans"/>
</dbReference>
<dbReference type="STRING" id="6239.F56B3.9.1"/>
<feature type="domain" description="C2H2-type" evidence="3">
    <location>
        <begin position="79"/>
        <end position="100"/>
    </location>
</feature>
<dbReference type="Gene3D" id="3.30.160.60">
    <property type="entry name" value="Classic Zinc Finger"/>
    <property type="match status" value="1"/>
</dbReference>
<evidence type="ECO:0000259" key="3">
    <source>
        <dbReference type="PROSITE" id="PS00028"/>
    </source>
</evidence>
<dbReference type="PROSITE" id="PS00028">
    <property type="entry name" value="ZINC_FINGER_C2H2_1"/>
    <property type="match status" value="1"/>
</dbReference>
<dbReference type="AlphaFoldDB" id="O45111"/>
<dbReference type="OrthoDB" id="5872438at2759"/>
<dbReference type="WormBase" id="F56B3.9">
    <property type="protein sequence ID" value="CE52066"/>
    <property type="gene ID" value="WBGene00018933"/>
</dbReference>
<proteinExistence type="predicted"/>
<dbReference type="FunCoup" id="O45111">
    <property type="interactions" value="2"/>
</dbReference>
<dbReference type="HOGENOM" id="CLU_1579912_0_0_1"/>
<dbReference type="InterPro" id="IPR052797">
    <property type="entry name" value="RegFact_GeneExpr_CellDeath"/>
</dbReference>
<dbReference type="PANTHER" id="PTHR33936:SF22">
    <property type="entry name" value="C2H2-TYPE DOMAIN-CONTAINING PROTEIN"/>
    <property type="match status" value="1"/>
</dbReference>
<dbReference type="SMART" id="SM00355">
    <property type="entry name" value="ZnF_C2H2"/>
    <property type="match status" value="3"/>
</dbReference>
<evidence type="ECO:0000256" key="2">
    <source>
        <dbReference type="SAM" id="SignalP"/>
    </source>
</evidence>
<keyword evidence="2" id="KW-0732">Signal</keyword>
<dbReference type="EMBL" id="BX284604">
    <property type="protein sequence ID" value="CCD71945.2"/>
    <property type="molecule type" value="Genomic_DNA"/>
</dbReference>
<feature type="compositionally biased region" description="Polar residues" evidence="1">
    <location>
        <begin position="108"/>
        <end position="119"/>
    </location>
</feature>
<accession>O45111</accession>
<dbReference type="Proteomes" id="UP000001940">
    <property type="component" value="Chromosome IV"/>
</dbReference>
<dbReference type="AGR" id="WB:WBGene00018933"/>
<evidence type="ECO:0000313" key="6">
    <source>
        <dbReference type="WormBase" id="F56B3.9"/>
    </source>
</evidence>
<organism evidence="4 5">
    <name type="scientific">Caenorhabditis elegans</name>
    <dbReference type="NCBI Taxonomy" id="6239"/>
    <lineage>
        <taxon>Eukaryota</taxon>
        <taxon>Metazoa</taxon>
        <taxon>Ecdysozoa</taxon>
        <taxon>Nematoda</taxon>
        <taxon>Chromadorea</taxon>
        <taxon>Rhabditida</taxon>
        <taxon>Rhabditina</taxon>
        <taxon>Rhabditomorpha</taxon>
        <taxon>Rhabditoidea</taxon>
        <taxon>Rhabditidae</taxon>
        <taxon>Peloderinae</taxon>
        <taxon>Caenorhabditis</taxon>
    </lineage>
</organism>
<dbReference type="InParanoid" id="O45111"/>
<feature type="chain" id="PRO_5012429552" evidence="2">
    <location>
        <begin position="30"/>
        <end position="418"/>
    </location>
</feature>